<protein>
    <submittedName>
        <fullName evidence="2">Uncharacterized protein</fullName>
    </submittedName>
</protein>
<name>A0A0L0W2H6_9BASI</name>
<feature type="compositionally biased region" description="Polar residues" evidence="1">
    <location>
        <begin position="13"/>
        <end position="29"/>
    </location>
</feature>
<organism evidence="2 3">
    <name type="scientific">Puccinia striiformis f. sp. tritici PST-78</name>
    <dbReference type="NCBI Taxonomy" id="1165861"/>
    <lineage>
        <taxon>Eukaryota</taxon>
        <taxon>Fungi</taxon>
        <taxon>Dikarya</taxon>
        <taxon>Basidiomycota</taxon>
        <taxon>Pucciniomycotina</taxon>
        <taxon>Pucciniomycetes</taxon>
        <taxon>Pucciniales</taxon>
        <taxon>Pucciniaceae</taxon>
        <taxon>Puccinia</taxon>
    </lineage>
</organism>
<dbReference type="AlphaFoldDB" id="A0A0L0W2H6"/>
<feature type="compositionally biased region" description="Low complexity" evidence="1">
    <location>
        <begin position="114"/>
        <end position="127"/>
    </location>
</feature>
<proteinExistence type="predicted"/>
<gene>
    <name evidence="2" type="ORF">PSTG_01085</name>
</gene>
<dbReference type="EMBL" id="AJIL01000006">
    <property type="protein sequence ID" value="KNF05682.1"/>
    <property type="molecule type" value="Genomic_DNA"/>
</dbReference>
<accession>A0A0L0W2H6</accession>
<comment type="caution">
    <text evidence="2">The sequence shown here is derived from an EMBL/GenBank/DDBJ whole genome shotgun (WGS) entry which is preliminary data.</text>
</comment>
<feature type="compositionally biased region" description="Polar residues" evidence="1">
    <location>
        <begin position="64"/>
        <end position="74"/>
    </location>
</feature>
<reference evidence="3" key="1">
    <citation type="submission" date="2014-03" db="EMBL/GenBank/DDBJ databases">
        <title>The Genome Sequence of Puccinia striiformis f. sp. tritici PST-78.</title>
        <authorList>
            <consortium name="The Broad Institute Genome Sequencing Platform"/>
            <person name="Cuomo C."/>
            <person name="Hulbert S."/>
            <person name="Chen X."/>
            <person name="Walker B."/>
            <person name="Young S.K."/>
            <person name="Zeng Q."/>
            <person name="Gargeya S."/>
            <person name="Fitzgerald M."/>
            <person name="Haas B."/>
            <person name="Abouelleil A."/>
            <person name="Alvarado L."/>
            <person name="Arachchi H.M."/>
            <person name="Berlin A.M."/>
            <person name="Chapman S.B."/>
            <person name="Goldberg J."/>
            <person name="Griggs A."/>
            <person name="Gujja S."/>
            <person name="Hansen M."/>
            <person name="Howarth C."/>
            <person name="Imamovic A."/>
            <person name="Larimer J."/>
            <person name="McCowan C."/>
            <person name="Montmayeur A."/>
            <person name="Murphy C."/>
            <person name="Neiman D."/>
            <person name="Pearson M."/>
            <person name="Priest M."/>
            <person name="Roberts A."/>
            <person name="Saif S."/>
            <person name="Shea T."/>
            <person name="Sisk P."/>
            <person name="Sykes S."/>
            <person name="Wortman J."/>
            <person name="Nusbaum C."/>
            <person name="Birren B."/>
        </authorList>
    </citation>
    <scope>NUCLEOTIDE SEQUENCE [LARGE SCALE GENOMIC DNA]</scope>
    <source>
        <strain evidence="3">race PST-78</strain>
    </source>
</reference>
<keyword evidence="3" id="KW-1185">Reference proteome</keyword>
<sequence length="448" mass="49714">MAYPLTGNDEWDQLQSNYRPSLETPSRLINFTDHGGETRTSGMSNNPPPPPLRAPGQIGPIRTHGQTHTASSISPYGPRHRAPQTHHSDLQDPNDSLSFSPSQSNATSHHRRSLSSGSSSISRSNTTSSLEDIQMSLQAISSNFQLSDDLIQRAQPLFQLTPEAKSNAILLLALHNSIIPSSSTSTTSLGQSVSEATPGVNSTQPKVVDYPSGFKTYVREHIRRILLRDDIECYGQRTGKRLNASKTPHALIKAQIQQETAAWRESLLPSGYNHGIKKKRLDSYLSDTVTNEKAILSVYLRAGLSGAESPVNVPSLWDLIATVYSNMHPDFKGMGAVEIHEDNRLTKGAKIRISYLRFMVNLNRLKSNKKVSSFWDDIDHDLHALRRHPLAYQVAYTQIIFDTDRRIWDGHHTVDQVPADQQAPPSEEGVNARIQSAMANPEPNQVQI</sequence>
<evidence type="ECO:0000256" key="1">
    <source>
        <dbReference type="SAM" id="MobiDB-lite"/>
    </source>
</evidence>
<evidence type="ECO:0000313" key="3">
    <source>
        <dbReference type="Proteomes" id="UP000054564"/>
    </source>
</evidence>
<feature type="region of interest" description="Disordered" evidence="1">
    <location>
        <begin position="1"/>
        <end position="127"/>
    </location>
</feature>
<dbReference type="OrthoDB" id="2511267at2759"/>
<feature type="compositionally biased region" description="Polar residues" evidence="1">
    <location>
        <begin position="91"/>
        <end position="106"/>
    </location>
</feature>
<dbReference type="Proteomes" id="UP000054564">
    <property type="component" value="Unassembled WGS sequence"/>
</dbReference>
<evidence type="ECO:0000313" key="2">
    <source>
        <dbReference type="EMBL" id="KNF05682.1"/>
    </source>
</evidence>